<evidence type="ECO:0000256" key="3">
    <source>
        <dbReference type="ARBA" id="ARBA00023163"/>
    </source>
</evidence>
<geneLocation type="plasmid" evidence="5 6">
    <name>unnamed2</name>
</geneLocation>
<evidence type="ECO:0000259" key="4">
    <source>
        <dbReference type="PROSITE" id="PS50043"/>
    </source>
</evidence>
<organism evidence="5 6">
    <name type="scientific">Qingshengfaniella alkalisoli</name>
    <dbReference type="NCBI Taxonomy" id="2599296"/>
    <lineage>
        <taxon>Bacteria</taxon>
        <taxon>Pseudomonadati</taxon>
        <taxon>Pseudomonadota</taxon>
        <taxon>Alphaproteobacteria</taxon>
        <taxon>Rhodobacterales</taxon>
        <taxon>Paracoccaceae</taxon>
        <taxon>Qingshengfaniella</taxon>
    </lineage>
</organism>
<evidence type="ECO:0000256" key="1">
    <source>
        <dbReference type="ARBA" id="ARBA00023015"/>
    </source>
</evidence>
<evidence type="ECO:0000313" key="6">
    <source>
        <dbReference type="Proteomes" id="UP000318483"/>
    </source>
</evidence>
<dbReference type="AlphaFoldDB" id="A0A5B8J1V3"/>
<feature type="domain" description="HTH luxR-type" evidence="4">
    <location>
        <begin position="183"/>
        <end position="251"/>
    </location>
</feature>
<dbReference type="GO" id="GO:0006355">
    <property type="term" value="P:regulation of DNA-templated transcription"/>
    <property type="evidence" value="ECO:0007669"/>
    <property type="project" value="InterPro"/>
</dbReference>
<dbReference type="PROSITE" id="PS00622">
    <property type="entry name" value="HTH_LUXR_1"/>
    <property type="match status" value="1"/>
</dbReference>
<dbReference type="Pfam" id="PF00196">
    <property type="entry name" value="GerE"/>
    <property type="match status" value="1"/>
</dbReference>
<dbReference type="CDD" id="cd06170">
    <property type="entry name" value="LuxR_C_like"/>
    <property type="match status" value="1"/>
</dbReference>
<sequence>MSMWFAKLFELEIVLSNRRHFETEFPGQSFEVLIVGSAIFYSARTFKQIESEFYVHCMRADDLRSVLSAKETLPQSLQLIVVDQNFTEELLELGNDLTDTVGSAVIALAYRDGAKAREFLDRWQSQTSRSIGFLPMRISVEVWLSMLRLLLHSQYVFPEDLQPCPAKLANQINTRPAIPPVSSDEHIRRLTIREREVLELIVLGESNKRIASELAITEHTVKLHVHNLVKKMGVPNRTAAVGMYYQAAKQGSLV</sequence>
<accession>A0A5B8J1V3</accession>
<dbReference type="GO" id="GO:0003677">
    <property type="term" value="F:DNA binding"/>
    <property type="evidence" value="ECO:0007669"/>
    <property type="project" value="UniProtKB-KW"/>
</dbReference>
<dbReference type="SUPFAM" id="SSF46894">
    <property type="entry name" value="C-terminal effector domain of the bipartite response regulators"/>
    <property type="match status" value="1"/>
</dbReference>
<evidence type="ECO:0000313" key="5">
    <source>
        <dbReference type="EMBL" id="QDY70788.1"/>
    </source>
</evidence>
<dbReference type="InterPro" id="IPR036388">
    <property type="entry name" value="WH-like_DNA-bd_sf"/>
</dbReference>
<keyword evidence="1" id="KW-0805">Transcription regulation</keyword>
<proteinExistence type="predicted"/>
<keyword evidence="5" id="KW-0614">Plasmid</keyword>
<dbReference type="PRINTS" id="PR00038">
    <property type="entry name" value="HTHLUXR"/>
</dbReference>
<dbReference type="PROSITE" id="PS50043">
    <property type="entry name" value="HTH_LUXR_2"/>
    <property type="match status" value="1"/>
</dbReference>
<dbReference type="OrthoDB" id="9810375at2"/>
<gene>
    <name evidence="5" type="ORF">FPZ52_13825</name>
</gene>
<dbReference type="Proteomes" id="UP000318483">
    <property type="component" value="Plasmid unnamed2"/>
</dbReference>
<dbReference type="PANTHER" id="PTHR44688:SF16">
    <property type="entry name" value="DNA-BINDING TRANSCRIPTIONAL ACTIVATOR DEVR_DOSR"/>
    <property type="match status" value="1"/>
</dbReference>
<name>A0A5B8J1V3_9RHOB</name>
<protein>
    <submittedName>
        <fullName evidence="5">Response regulator transcription factor</fullName>
    </submittedName>
</protein>
<keyword evidence="2" id="KW-0238">DNA-binding</keyword>
<dbReference type="InterPro" id="IPR000792">
    <property type="entry name" value="Tscrpt_reg_LuxR_C"/>
</dbReference>
<dbReference type="PANTHER" id="PTHR44688">
    <property type="entry name" value="DNA-BINDING TRANSCRIPTIONAL ACTIVATOR DEVR_DOSR"/>
    <property type="match status" value="1"/>
</dbReference>
<reference evidence="5 6" key="1">
    <citation type="submission" date="2019-07" db="EMBL/GenBank/DDBJ databases">
        <title>Litoreibacter alkalisoli sp. nov., isolated from saline-alkaline soil.</title>
        <authorList>
            <person name="Wang S."/>
            <person name="Xu L."/>
            <person name="Xing Y.-T."/>
            <person name="Sun J.-Q."/>
        </authorList>
    </citation>
    <scope>NUCLEOTIDE SEQUENCE [LARGE SCALE GENOMIC DNA]</scope>
    <source>
        <strain evidence="5 6">LN3S51</strain>
        <plasmid evidence="5 6">unnamed2</plasmid>
    </source>
</reference>
<keyword evidence="6" id="KW-1185">Reference proteome</keyword>
<dbReference type="SMART" id="SM00421">
    <property type="entry name" value="HTH_LUXR"/>
    <property type="match status" value="1"/>
</dbReference>
<dbReference type="Gene3D" id="1.10.10.10">
    <property type="entry name" value="Winged helix-like DNA-binding domain superfamily/Winged helix DNA-binding domain"/>
    <property type="match status" value="1"/>
</dbReference>
<dbReference type="KEGG" id="lit:FPZ52_13825"/>
<evidence type="ECO:0000256" key="2">
    <source>
        <dbReference type="ARBA" id="ARBA00023125"/>
    </source>
</evidence>
<dbReference type="EMBL" id="CP042263">
    <property type="protein sequence ID" value="QDY70788.1"/>
    <property type="molecule type" value="Genomic_DNA"/>
</dbReference>
<dbReference type="InterPro" id="IPR016032">
    <property type="entry name" value="Sig_transdc_resp-reg_C-effctor"/>
</dbReference>
<keyword evidence="3" id="KW-0804">Transcription</keyword>